<reference evidence="13" key="2">
    <citation type="submission" date="2004-02" db="EMBL/GenBank/DDBJ databases">
        <authorList>
            <consortium name="Genoscope"/>
            <consortium name="Whitehead Institute Centre for Genome Research"/>
        </authorList>
    </citation>
    <scope>NUCLEOTIDE SEQUENCE</scope>
</reference>
<dbReference type="InterPro" id="IPR030564">
    <property type="entry name" value="Myotubularin"/>
</dbReference>
<dbReference type="Pfam" id="PF06602">
    <property type="entry name" value="Myotub-related"/>
    <property type="match status" value="3"/>
</dbReference>
<dbReference type="GO" id="GO:0046856">
    <property type="term" value="P:phosphatidylinositol dephosphorylation"/>
    <property type="evidence" value="ECO:0007669"/>
    <property type="project" value="TreeGrafter"/>
</dbReference>
<dbReference type="InterPro" id="IPR010569">
    <property type="entry name" value="Myotubularin-like_Pase_dom"/>
</dbReference>
<dbReference type="SUPFAM" id="SSF50729">
    <property type="entry name" value="PH domain-like"/>
    <property type="match status" value="1"/>
</dbReference>
<evidence type="ECO:0000256" key="9">
    <source>
        <dbReference type="SAM" id="Coils"/>
    </source>
</evidence>
<keyword evidence="6" id="KW-0443">Lipid metabolism</keyword>
<dbReference type="InterPro" id="IPR029021">
    <property type="entry name" value="Prot-tyrosine_phosphatase-like"/>
</dbReference>
<sequence>MTLVGLITKGNETHYRKEVELLTRWCKENSLLLNFSKTKEIVVNFQRGHTQHPALIIDGAAVERVEKVRLLDRVSPRRSRVGTLYLTATHTIFIEEEAEVRSETWVLHSLVCSVERQSPTASGYPLVLHCKNFQILHLNIAQEQDCHDVLLSLQRLSQPERYKELYCFSYNSNTDEQERQQEWAALDVTADYNRMGLPNSLWKLSSVNQQYKVGAPATREGGATLTQGSVKETLRLLCCCLQVSDTYPADLFVPQSAAPPVIIGSSKFRSRGRFPALSYYYKENQAAICRSSQPLSGFSAPCLEDEQMLELNAFANRAAGKGYENEDNYSNIKFQFIGIENIHVMRNSQQKMLEVCELRSPSMSDFLEGLESSGWLKHIKAVMDAGIFIAKAIAEEGVSVLVHCSDGWDRTAQVCSVASVLLDPYYRTLRGFMVLAASYIPLFVCRYNHLAGDPKEVSPIIDQMLECTWQLTEQFPCAFEFNERFLITIHSHIYSCQYGNFIGNNQRERRKLGVFEKTHSLWSHLCANQTDYLNPLYRPRHSQAQGLLQPSTAPHCFRFWRGLYNRFDRGMHPRQSVEDYLSTIKEETQQLEQQLASHRVKIAQLEKEKECRSFTQKATIFDKSPTAWAHSNDFSMVNTPQEYYGGFITSSPCQAREPDSSLIILPEDGPQLSEICLSNSSDQESGIADLSCRSPISEDSARDHDSDEAAYSAS</sequence>
<proteinExistence type="inferred from homology"/>
<dbReference type="GO" id="GO:0004438">
    <property type="term" value="F:phosphatidylinositol-3-phosphate phosphatase activity"/>
    <property type="evidence" value="ECO:0007669"/>
    <property type="project" value="TreeGrafter"/>
</dbReference>
<reference evidence="13" key="1">
    <citation type="journal article" date="2004" name="Nature">
        <title>Genome duplication in the teleost fish Tetraodon nigroviridis reveals the early vertebrate proto-karyotype.</title>
        <authorList>
            <person name="Jaillon O."/>
            <person name="Aury J.-M."/>
            <person name="Brunet F."/>
            <person name="Petit J.-L."/>
            <person name="Stange-Thomann N."/>
            <person name="Mauceli E."/>
            <person name="Bouneau L."/>
            <person name="Fischer C."/>
            <person name="Ozouf-Costaz C."/>
            <person name="Bernot A."/>
            <person name="Nicaud S."/>
            <person name="Jaffe D."/>
            <person name="Fisher S."/>
            <person name="Lutfalla G."/>
            <person name="Dossat C."/>
            <person name="Segurens B."/>
            <person name="Dasilva C."/>
            <person name="Salanoubat M."/>
            <person name="Levy M."/>
            <person name="Boudet N."/>
            <person name="Castellano S."/>
            <person name="Anthouard V."/>
            <person name="Jubin C."/>
            <person name="Castelli V."/>
            <person name="Katinka M."/>
            <person name="Vacherie B."/>
            <person name="Biemont C."/>
            <person name="Skalli Z."/>
            <person name="Cattolico L."/>
            <person name="Poulain J."/>
            <person name="De Berardinis V."/>
            <person name="Cruaud C."/>
            <person name="Duprat S."/>
            <person name="Brottier P."/>
            <person name="Coutanceau J.-P."/>
            <person name="Gouzy J."/>
            <person name="Parra G."/>
            <person name="Lardier G."/>
            <person name="Chapple C."/>
            <person name="McKernan K.J."/>
            <person name="McEwan P."/>
            <person name="Bosak S."/>
            <person name="Kellis M."/>
            <person name="Volff J.-N."/>
            <person name="Guigo R."/>
            <person name="Zody M.C."/>
            <person name="Mesirov J."/>
            <person name="Lindblad-Toh K."/>
            <person name="Birren B."/>
            <person name="Nusbaum C."/>
            <person name="Kahn D."/>
            <person name="Robinson-Rechavi M."/>
            <person name="Laudet V."/>
            <person name="Schachter V."/>
            <person name="Quetier F."/>
            <person name="Saurin W."/>
            <person name="Scarpelli C."/>
            <person name="Wincker P."/>
            <person name="Lander E.S."/>
            <person name="Weissenbach J."/>
            <person name="Roest Crollius H."/>
        </authorList>
    </citation>
    <scope>NUCLEOTIDE SEQUENCE [LARGE SCALE GENOMIC DNA]</scope>
</reference>
<dbReference type="PROSITE" id="PS00383">
    <property type="entry name" value="TYR_PHOSPHATASE_1"/>
    <property type="match status" value="1"/>
</dbReference>
<feature type="binding site" evidence="8">
    <location>
        <begin position="341"/>
        <end position="342"/>
    </location>
    <ligand>
        <name>substrate</name>
    </ligand>
</feature>
<dbReference type="OrthoDB" id="271628at2759"/>
<dbReference type="PROSITE" id="PS50056">
    <property type="entry name" value="TYR_PHOSPHATASE_2"/>
    <property type="match status" value="1"/>
</dbReference>
<dbReference type="PANTHER" id="PTHR10807:SF35">
    <property type="entry name" value="MYOTUBULARIN-RELATED PROTEIN 7"/>
    <property type="match status" value="1"/>
</dbReference>
<dbReference type="InterPro" id="IPR011993">
    <property type="entry name" value="PH-like_dom_sf"/>
</dbReference>
<keyword evidence="9" id="KW-0175">Coiled coil</keyword>
<evidence type="ECO:0000256" key="8">
    <source>
        <dbReference type="PIRSR" id="PIRSR630564-2"/>
    </source>
</evidence>
<feature type="domain" description="Tyrosine specific protein phosphatases" evidence="11">
    <location>
        <begin position="373"/>
        <end position="417"/>
    </location>
</feature>
<gene>
    <name evidence="13" type="ORF">GSTENG00007051001</name>
</gene>
<evidence type="ECO:0000259" key="12">
    <source>
        <dbReference type="PROSITE" id="PS51339"/>
    </source>
</evidence>
<feature type="domain" description="Myotubularin phosphatase" evidence="12">
    <location>
        <begin position="182"/>
        <end position="564"/>
    </location>
</feature>
<dbReference type="Pfam" id="PF21098">
    <property type="entry name" value="PH-GRAM_MTMR6-like"/>
    <property type="match status" value="1"/>
</dbReference>
<dbReference type="PANTHER" id="PTHR10807">
    <property type="entry name" value="MYOTUBULARIN-RELATED"/>
    <property type="match status" value="1"/>
</dbReference>
<dbReference type="EMBL" id="CAAE01009472">
    <property type="protein sequence ID" value="CAF92022.1"/>
    <property type="molecule type" value="Genomic_DNA"/>
</dbReference>
<evidence type="ECO:0000256" key="10">
    <source>
        <dbReference type="SAM" id="MobiDB-lite"/>
    </source>
</evidence>
<evidence type="ECO:0000256" key="7">
    <source>
        <dbReference type="PIRSR" id="PIRSR630564-1"/>
    </source>
</evidence>
<evidence type="ECO:0000256" key="2">
    <source>
        <dbReference type="ARBA" id="ARBA00004496"/>
    </source>
</evidence>
<name>Q4T510_TETNG</name>
<evidence type="ECO:0000256" key="4">
    <source>
        <dbReference type="ARBA" id="ARBA00022490"/>
    </source>
</evidence>
<dbReference type="Gene3D" id="2.30.29.30">
    <property type="entry name" value="Pleckstrin-homology domain (PH domain)/Phosphotyrosine-binding domain (PTB)"/>
    <property type="match status" value="1"/>
</dbReference>
<feature type="active site" description="Phosphocysteine intermediate" evidence="7">
    <location>
        <position position="404"/>
    </location>
</feature>
<dbReference type="InterPro" id="IPR048994">
    <property type="entry name" value="PH-GRAM_MTMR6-9"/>
</dbReference>
<organism evidence="13">
    <name type="scientific">Tetraodon nigroviridis</name>
    <name type="common">Spotted green pufferfish</name>
    <name type="synonym">Chelonodon nigroviridis</name>
    <dbReference type="NCBI Taxonomy" id="99883"/>
    <lineage>
        <taxon>Eukaryota</taxon>
        <taxon>Metazoa</taxon>
        <taxon>Chordata</taxon>
        <taxon>Craniata</taxon>
        <taxon>Vertebrata</taxon>
        <taxon>Euteleostomi</taxon>
        <taxon>Actinopterygii</taxon>
        <taxon>Neopterygii</taxon>
        <taxon>Teleostei</taxon>
        <taxon>Neoteleostei</taxon>
        <taxon>Acanthomorphata</taxon>
        <taxon>Eupercaria</taxon>
        <taxon>Tetraodontiformes</taxon>
        <taxon>Tetradontoidea</taxon>
        <taxon>Tetraodontidae</taxon>
        <taxon>Tetraodon</taxon>
    </lineage>
</organism>
<comment type="subcellular location">
    <subcellularLocation>
        <location evidence="2">Cytoplasm</location>
    </subcellularLocation>
    <subcellularLocation>
        <location evidence="1">Endomembrane system</location>
        <topology evidence="1">Peripheral membrane protein</topology>
    </subcellularLocation>
</comment>
<dbReference type="GO" id="GO:0005737">
    <property type="term" value="C:cytoplasm"/>
    <property type="evidence" value="ECO:0007669"/>
    <property type="project" value="UniProtKB-SubCell"/>
</dbReference>
<dbReference type="SUPFAM" id="SSF52799">
    <property type="entry name" value="(Phosphotyrosine protein) phosphatases II"/>
    <property type="match status" value="1"/>
</dbReference>
<evidence type="ECO:0000313" key="13">
    <source>
        <dbReference type="EMBL" id="CAF92022.1"/>
    </source>
</evidence>
<keyword evidence="5" id="KW-0378">Hydrolase</keyword>
<dbReference type="GO" id="GO:0012505">
    <property type="term" value="C:endomembrane system"/>
    <property type="evidence" value="ECO:0007669"/>
    <property type="project" value="UniProtKB-SubCell"/>
</dbReference>
<evidence type="ECO:0000256" key="3">
    <source>
        <dbReference type="ARBA" id="ARBA00007471"/>
    </source>
</evidence>
<dbReference type="KEGG" id="tng:GSTEN00007051G001"/>
<protein>
    <submittedName>
        <fullName evidence="13">(spotted green pufferfish) hypothetical protein</fullName>
    </submittedName>
</protein>
<comment type="similarity">
    <text evidence="3">Belongs to the protein-tyrosine phosphatase family. Non-receptor class myotubularin subfamily.</text>
</comment>
<dbReference type="GO" id="GO:0106018">
    <property type="term" value="F:phosphatidylinositol-3,5-bisphosphate phosphatase activity"/>
    <property type="evidence" value="ECO:0007669"/>
    <property type="project" value="TreeGrafter"/>
</dbReference>
<evidence type="ECO:0000259" key="11">
    <source>
        <dbReference type="PROSITE" id="PS50056"/>
    </source>
</evidence>
<dbReference type="InterPro" id="IPR016130">
    <property type="entry name" value="Tyr_Pase_AS"/>
</dbReference>
<dbReference type="SMART" id="SM00404">
    <property type="entry name" value="PTPc_motif"/>
    <property type="match status" value="1"/>
</dbReference>
<feature type="binding site" evidence="8">
    <location>
        <begin position="404"/>
        <end position="410"/>
    </location>
    <ligand>
        <name>substrate</name>
    </ligand>
</feature>
<dbReference type="InterPro" id="IPR003595">
    <property type="entry name" value="Tyr_Pase_cat"/>
</dbReference>
<dbReference type="PROSITE" id="PS51339">
    <property type="entry name" value="PPASE_MYOTUBULARIN"/>
    <property type="match status" value="1"/>
</dbReference>
<feature type="coiled-coil region" evidence="9">
    <location>
        <begin position="574"/>
        <end position="608"/>
    </location>
</feature>
<dbReference type="InterPro" id="IPR000387">
    <property type="entry name" value="Tyr_Pase_dom"/>
</dbReference>
<comment type="caution">
    <text evidence="13">The sequence shown here is derived from an EMBL/GenBank/DDBJ whole genome shotgun (WGS) entry which is preliminary data.</text>
</comment>
<dbReference type="FunFam" id="2.30.29.30:FF:000135">
    <property type="entry name" value="Myotubularin related protein 6"/>
    <property type="match status" value="1"/>
</dbReference>
<dbReference type="AlphaFoldDB" id="Q4T510"/>
<feature type="region of interest" description="Disordered" evidence="10">
    <location>
        <begin position="694"/>
        <end position="714"/>
    </location>
</feature>
<accession>Q4T510</accession>
<evidence type="ECO:0000256" key="1">
    <source>
        <dbReference type="ARBA" id="ARBA00004184"/>
    </source>
</evidence>
<keyword evidence="4" id="KW-0963">Cytoplasm</keyword>
<evidence type="ECO:0000256" key="5">
    <source>
        <dbReference type="ARBA" id="ARBA00022801"/>
    </source>
</evidence>
<evidence type="ECO:0000256" key="6">
    <source>
        <dbReference type="ARBA" id="ARBA00023098"/>
    </source>
</evidence>